<dbReference type="InterPro" id="IPR015422">
    <property type="entry name" value="PyrdxlP-dep_Trfase_small"/>
</dbReference>
<keyword evidence="8" id="KW-1185">Reference proteome</keyword>
<protein>
    <submittedName>
        <fullName evidence="7">Aminotransferase class I/II-fold pyridoxal phosphate-dependent enzyme</fullName>
    </submittedName>
</protein>
<keyword evidence="3 7" id="KW-0032">Aminotransferase</keyword>
<sequence>MKISTLAEGLKGSEIIKIAGEVNALKAQGEVIYNQTIGDFDSDIFPIPEALKTEIISAYNDNQTNYPQANGMEALRIAVSDYLTENLKQTYSKEEILISGGARPLIYAAYQTILDIDDSVLYPVPSWNNDAYTYLSRNKAMVLETKAENKFMPTAEDIKPHIQHVNLIALCSPLNPTGTTFTKKALTEISELVITENKRRDSLNEKPVYVLYDQIYWQLTYGDTVHYNPVELVPAMHDYTIFIDGISKAFAATGVRVGWAFGPAHVINKMKAMLTHIGAWAPKPEQLATASFLNQTENVQAYLTHIKSELNDRLIAFYKGFNDLQTKGFPVRAIQPEAALYLTVQFDLIGKTTATGTILKTIQDVTGYLLHNAKLALVPFYAFGTSTDSNWFRLSVGTAKKEDIDTVFELLENALQKLK</sequence>
<evidence type="ECO:0000256" key="5">
    <source>
        <dbReference type="ARBA" id="ARBA00022898"/>
    </source>
</evidence>
<comment type="similarity">
    <text evidence="2">Belongs to the class-I pyridoxal-phosphate-dependent aminotransferase family.</text>
</comment>
<dbReference type="AlphaFoldDB" id="A0A5D0RCF8"/>
<dbReference type="InterPro" id="IPR015424">
    <property type="entry name" value="PyrdxlP-dep_Trfase"/>
</dbReference>
<evidence type="ECO:0000259" key="6">
    <source>
        <dbReference type="Pfam" id="PF00155"/>
    </source>
</evidence>
<accession>A0A5D0RCF8</accession>
<dbReference type="Pfam" id="PF00155">
    <property type="entry name" value="Aminotran_1_2"/>
    <property type="match status" value="1"/>
</dbReference>
<comment type="caution">
    <text evidence="7">The sequence shown here is derived from an EMBL/GenBank/DDBJ whole genome shotgun (WGS) entry which is preliminary data.</text>
</comment>
<name>A0A5D0RCF8_9FLAO</name>
<dbReference type="PANTHER" id="PTHR46383">
    <property type="entry name" value="ASPARTATE AMINOTRANSFERASE"/>
    <property type="match status" value="1"/>
</dbReference>
<keyword evidence="4 7" id="KW-0808">Transferase</keyword>
<evidence type="ECO:0000256" key="2">
    <source>
        <dbReference type="ARBA" id="ARBA00007441"/>
    </source>
</evidence>
<evidence type="ECO:0000313" key="8">
    <source>
        <dbReference type="Proteomes" id="UP000323720"/>
    </source>
</evidence>
<evidence type="ECO:0000256" key="3">
    <source>
        <dbReference type="ARBA" id="ARBA00022576"/>
    </source>
</evidence>
<feature type="domain" description="Aminotransferase class I/classII large" evidence="6">
    <location>
        <begin position="40"/>
        <end position="407"/>
    </location>
</feature>
<comment type="cofactor">
    <cofactor evidence="1">
        <name>pyridoxal 5'-phosphate</name>
        <dbReference type="ChEBI" id="CHEBI:597326"/>
    </cofactor>
</comment>
<dbReference type="GO" id="GO:0030170">
    <property type="term" value="F:pyridoxal phosphate binding"/>
    <property type="evidence" value="ECO:0007669"/>
    <property type="project" value="InterPro"/>
</dbReference>
<dbReference type="Gene3D" id="3.40.640.10">
    <property type="entry name" value="Type I PLP-dependent aspartate aminotransferase-like (Major domain)"/>
    <property type="match status" value="1"/>
</dbReference>
<dbReference type="RefSeq" id="WP_148402001.1">
    <property type="nucleotide sequence ID" value="NZ_VSKK01000001.1"/>
</dbReference>
<dbReference type="Gene3D" id="3.90.1150.10">
    <property type="entry name" value="Aspartate Aminotransferase, domain 1"/>
    <property type="match status" value="1"/>
</dbReference>
<dbReference type="SUPFAM" id="SSF53383">
    <property type="entry name" value="PLP-dependent transferases"/>
    <property type="match status" value="1"/>
</dbReference>
<dbReference type="GO" id="GO:0006520">
    <property type="term" value="P:amino acid metabolic process"/>
    <property type="evidence" value="ECO:0007669"/>
    <property type="project" value="InterPro"/>
</dbReference>
<gene>
    <name evidence="7" type="ORF">ES674_00340</name>
</gene>
<evidence type="ECO:0000256" key="1">
    <source>
        <dbReference type="ARBA" id="ARBA00001933"/>
    </source>
</evidence>
<dbReference type="InterPro" id="IPR050596">
    <property type="entry name" value="AspAT/PAT-like"/>
</dbReference>
<dbReference type="CDD" id="cd00609">
    <property type="entry name" value="AAT_like"/>
    <property type="match status" value="1"/>
</dbReference>
<dbReference type="InterPro" id="IPR004839">
    <property type="entry name" value="Aminotransferase_I/II_large"/>
</dbReference>
<organism evidence="7 8">
    <name type="scientific">Bizionia myxarmorum</name>
    <dbReference type="NCBI Taxonomy" id="291186"/>
    <lineage>
        <taxon>Bacteria</taxon>
        <taxon>Pseudomonadati</taxon>
        <taxon>Bacteroidota</taxon>
        <taxon>Flavobacteriia</taxon>
        <taxon>Flavobacteriales</taxon>
        <taxon>Flavobacteriaceae</taxon>
        <taxon>Bizionia</taxon>
    </lineage>
</organism>
<dbReference type="Proteomes" id="UP000323720">
    <property type="component" value="Unassembled WGS sequence"/>
</dbReference>
<dbReference type="InterPro" id="IPR015421">
    <property type="entry name" value="PyrdxlP-dep_Trfase_major"/>
</dbReference>
<dbReference type="OrthoDB" id="9813612at2"/>
<dbReference type="PANTHER" id="PTHR46383:SF1">
    <property type="entry name" value="ASPARTATE AMINOTRANSFERASE"/>
    <property type="match status" value="1"/>
</dbReference>
<proteinExistence type="inferred from homology"/>
<evidence type="ECO:0000313" key="7">
    <source>
        <dbReference type="EMBL" id="TYB78264.1"/>
    </source>
</evidence>
<dbReference type="EMBL" id="VSKK01000001">
    <property type="protein sequence ID" value="TYB78264.1"/>
    <property type="molecule type" value="Genomic_DNA"/>
</dbReference>
<reference evidence="7 8" key="1">
    <citation type="submission" date="2019-08" db="EMBL/GenBank/DDBJ databases">
        <title>Genomes of Antarctic Bizionia species.</title>
        <authorList>
            <person name="Bowman J.P."/>
        </authorList>
    </citation>
    <scope>NUCLEOTIDE SEQUENCE [LARGE SCALE GENOMIC DNA]</scope>
    <source>
        <strain evidence="7 8">ADA-4</strain>
    </source>
</reference>
<dbReference type="GO" id="GO:0008483">
    <property type="term" value="F:transaminase activity"/>
    <property type="evidence" value="ECO:0007669"/>
    <property type="project" value="UniProtKB-KW"/>
</dbReference>
<keyword evidence="5" id="KW-0663">Pyridoxal phosphate</keyword>
<evidence type="ECO:0000256" key="4">
    <source>
        <dbReference type="ARBA" id="ARBA00022679"/>
    </source>
</evidence>